<keyword evidence="3" id="KW-1185">Reference proteome</keyword>
<reference evidence="3" key="1">
    <citation type="submission" date="2016-11" db="EMBL/GenBank/DDBJ databases">
        <authorList>
            <person name="Varghese N."/>
            <person name="Submissions S."/>
        </authorList>
    </citation>
    <scope>NUCLEOTIDE SEQUENCE [LARGE SCALE GENOMIC DNA]</scope>
    <source>
        <strain evidence="3">DSM 16579</strain>
    </source>
</reference>
<dbReference type="STRING" id="1122206.SAMN02745753_01697"/>
<organism evidence="2 3">
    <name type="scientific">Marinomonas polaris DSM 16579</name>
    <dbReference type="NCBI Taxonomy" id="1122206"/>
    <lineage>
        <taxon>Bacteria</taxon>
        <taxon>Pseudomonadati</taxon>
        <taxon>Pseudomonadota</taxon>
        <taxon>Gammaproteobacteria</taxon>
        <taxon>Oceanospirillales</taxon>
        <taxon>Oceanospirillaceae</taxon>
        <taxon>Marinomonas</taxon>
    </lineage>
</organism>
<evidence type="ECO:0000313" key="2">
    <source>
        <dbReference type="EMBL" id="SHF32557.1"/>
    </source>
</evidence>
<proteinExistence type="predicted"/>
<sequence length="125" mass="14001">MNTSSSNLDKEIMKPTEAEKAFGDIAPFFALVTDEILFDQVWQRPQLSSRERSLITVAALTALYRTEQQTFHLKKAIENGLSVEELAEAMTHLAFYAGWPCAATGLASLKKHLATEQQKQTEEVK</sequence>
<dbReference type="Proteomes" id="UP000184517">
    <property type="component" value="Unassembled WGS sequence"/>
</dbReference>
<dbReference type="SUPFAM" id="SSF69118">
    <property type="entry name" value="AhpD-like"/>
    <property type="match status" value="1"/>
</dbReference>
<feature type="domain" description="Carboxymuconolactone decarboxylase-like" evidence="1">
    <location>
        <begin position="34"/>
        <end position="109"/>
    </location>
</feature>
<dbReference type="Gene3D" id="1.20.1290.10">
    <property type="entry name" value="AhpD-like"/>
    <property type="match status" value="1"/>
</dbReference>
<evidence type="ECO:0000313" key="3">
    <source>
        <dbReference type="Proteomes" id="UP000184517"/>
    </source>
</evidence>
<dbReference type="AlphaFoldDB" id="A0A1M5AR38"/>
<dbReference type="EMBL" id="FQVF01000007">
    <property type="protein sequence ID" value="SHF32557.1"/>
    <property type="molecule type" value="Genomic_DNA"/>
</dbReference>
<name>A0A1M5AR38_9GAMM</name>
<evidence type="ECO:0000259" key="1">
    <source>
        <dbReference type="Pfam" id="PF02627"/>
    </source>
</evidence>
<dbReference type="RefSeq" id="WP_084122291.1">
    <property type="nucleotide sequence ID" value="NZ_FQVF01000007.1"/>
</dbReference>
<dbReference type="InterPro" id="IPR003779">
    <property type="entry name" value="CMD-like"/>
</dbReference>
<gene>
    <name evidence="2" type="ORF">SAMN02745753_01697</name>
</gene>
<dbReference type="InterPro" id="IPR029032">
    <property type="entry name" value="AhpD-like"/>
</dbReference>
<accession>A0A1M5AR38</accession>
<protein>
    <submittedName>
        <fullName evidence="2">4-carboxymuconolactone decarboxylase</fullName>
    </submittedName>
</protein>
<dbReference type="Pfam" id="PF02627">
    <property type="entry name" value="CMD"/>
    <property type="match status" value="1"/>
</dbReference>
<dbReference type="PANTHER" id="PTHR33570">
    <property type="entry name" value="4-CARBOXYMUCONOLACTONE DECARBOXYLASE FAMILY PROTEIN"/>
    <property type="match status" value="1"/>
</dbReference>
<dbReference type="GO" id="GO:0051920">
    <property type="term" value="F:peroxiredoxin activity"/>
    <property type="evidence" value="ECO:0007669"/>
    <property type="project" value="InterPro"/>
</dbReference>
<dbReference type="PANTHER" id="PTHR33570:SF9">
    <property type="entry name" value="BLL4600 PROTEIN"/>
    <property type="match status" value="1"/>
</dbReference>
<dbReference type="InterPro" id="IPR052512">
    <property type="entry name" value="4CMD/NDH-1_regulator"/>
</dbReference>